<dbReference type="GO" id="GO:0005737">
    <property type="term" value="C:cytoplasm"/>
    <property type="evidence" value="ECO:0007669"/>
    <property type="project" value="TreeGrafter"/>
</dbReference>
<comment type="similarity">
    <text evidence="1">Belongs to the ubiquitin-activating E1 family.</text>
</comment>
<organism evidence="3">
    <name type="scientific">Rhipicephalus appendiculatus</name>
    <name type="common">Brown ear tick</name>
    <dbReference type="NCBI Taxonomy" id="34631"/>
    <lineage>
        <taxon>Eukaryota</taxon>
        <taxon>Metazoa</taxon>
        <taxon>Ecdysozoa</taxon>
        <taxon>Arthropoda</taxon>
        <taxon>Chelicerata</taxon>
        <taxon>Arachnida</taxon>
        <taxon>Acari</taxon>
        <taxon>Parasitiformes</taxon>
        <taxon>Ixodida</taxon>
        <taxon>Ixodoidea</taxon>
        <taxon>Ixodidae</taxon>
        <taxon>Rhipicephalinae</taxon>
        <taxon>Rhipicephalus</taxon>
        <taxon>Rhipicephalus</taxon>
    </lineage>
</organism>
<dbReference type="GO" id="GO:0016925">
    <property type="term" value="P:protein sumoylation"/>
    <property type="evidence" value="ECO:0007669"/>
    <property type="project" value="TreeGrafter"/>
</dbReference>
<dbReference type="InterPro" id="IPR035985">
    <property type="entry name" value="Ubiquitin-activating_enz"/>
</dbReference>
<dbReference type="PANTHER" id="PTHR10953">
    <property type="entry name" value="UBIQUITIN-ACTIVATING ENZYME E1"/>
    <property type="match status" value="1"/>
</dbReference>
<accession>A0A131YKV6</accession>
<evidence type="ECO:0000256" key="1">
    <source>
        <dbReference type="ARBA" id="ARBA00005673"/>
    </source>
</evidence>
<dbReference type="Pfam" id="PF00899">
    <property type="entry name" value="ThiF"/>
    <property type="match status" value="1"/>
</dbReference>
<dbReference type="InterPro" id="IPR045886">
    <property type="entry name" value="ThiF/MoeB/HesA"/>
</dbReference>
<dbReference type="AlphaFoldDB" id="A0A131YKV6"/>
<sequence>MRETRELSVSRVVLPLVNVMGEVRAAVPELSQEEANIYDRQIRLWGLESQKRLRAVRVLVAGLNGLGAEVAKNLVLAGIKSITLLDNHSVTNDDFVAQFMVSRGDVGKNRAHSSKAYTKNLNPMVEVESEDGELVNKDDDYFRKFDIVCCTESLPTEDLIKVNARCRNLGVKFFCGHVWGFFGYYFSDLIQHAYTQEVPKLAKAGGPGPAKKRKMEDDTSAVIQKVMTCVPLSRALQVKAGKASTGLDRKTSPLFFLLHVLLRFYDKHHVDPCESDKEKLVELRGEVATDLAVDKERIPESLFNTIAKEMCATSAVVGGVLAQDIIKVASCKDPPLKNFFLFDGFECCGLQENIGR</sequence>
<protein>
    <submittedName>
        <fullName evidence="3">Ubiquitin-like 1-activating enzyme E1 A</fullName>
    </submittedName>
</protein>
<dbReference type="GO" id="GO:0019948">
    <property type="term" value="F:SUMO activating enzyme activity"/>
    <property type="evidence" value="ECO:0007669"/>
    <property type="project" value="TreeGrafter"/>
</dbReference>
<name>A0A131YKV6_RHIAP</name>
<dbReference type="EMBL" id="GEDV01008970">
    <property type="protein sequence ID" value="JAP79587.1"/>
    <property type="molecule type" value="Transcribed_RNA"/>
</dbReference>
<dbReference type="GO" id="GO:0031510">
    <property type="term" value="C:SUMO activating enzyme complex"/>
    <property type="evidence" value="ECO:0007669"/>
    <property type="project" value="TreeGrafter"/>
</dbReference>
<proteinExistence type="inferred from homology"/>
<dbReference type="PANTHER" id="PTHR10953:SF162">
    <property type="entry name" value="SUMO-ACTIVATING ENZYME SUBUNIT 1"/>
    <property type="match status" value="1"/>
</dbReference>
<evidence type="ECO:0000259" key="2">
    <source>
        <dbReference type="Pfam" id="PF00899"/>
    </source>
</evidence>
<dbReference type="SUPFAM" id="SSF69572">
    <property type="entry name" value="Activating enzymes of the ubiquitin-like proteins"/>
    <property type="match status" value="1"/>
</dbReference>
<dbReference type="Gene3D" id="3.40.50.720">
    <property type="entry name" value="NAD(P)-binding Rossmann-like Domain"/>
    <property type="match status" value="1"/>
</dbReference>
<feature type="domain" description="THIF-type NAD/FAD binding fold" evidence="2">
    <location>
        <begin position="38"/>
        <end position="344"/>
    </location>
</feature>
<evidence type="ECO:0000313" key="3">
    <source>
        <dbReference type="EMBL" id="JAP79587.1"/>
    </source>
</evidence>
<dbReference type="InterPro" id="IPR000594">
    <property type="entry name" value="ThiF_NAD_FAD-bd"/>
</dbReference>
<reference evidence="3" key="1">
    <citation type="journal article" date="2016" name="Ticks Tick Borne Dis.">
        <title>De novo assembly and annotation of the salivary gland transcriptome of Rhipicephalus appendiculatus male and female ticks during blood feeding.</title>
        <authorList>
            <person name="de Castro M.H."/>
            <person name="de Klerk D."/>
            <person name="Pienaar R."/>
            <person name="Latif A.A."/>
            <person name="Rees D.J."/>
            <person name="Mans B.J."/>
        </authorList>
    </citation>
    <scope>NUCLEOTIDE SEQUENCE</scope>
    <source>
        <tissue evidence="3">Salivary glands</tissue>
    </source>
</reference>